<evidence type="ECO:0000313" key="3">
    <source>
        <dbReference type="Proteomes" id="UP000314986"/>
    </source>
</evidence>
<reference evidence="2" key="5">
    <citation type="submission" date="2025-09" db="UniProtKB">
        <authorList>
            <consortium name="Ensembl"/>
        </authorList>
    </citation>
    <scope>IDENTIFICATION</scope>
</reference>
<evidence type="ECO:0000256" key="1">
    <source>
        <dbReference type="SAM" id="MobiDB-lite"/>
    </source>
</evidence>
<protein>
    <submittedName>
        <fullName evidence="2">Uncharacterized protein</fullName>
    </submittedName>
</protein>
<name>A0A4W3IBY4_CALMI</name>
<proteinExistence type="predicted"/>
<keyword evidence="3" id="KW-1185">Reference proteome</keyword>
<organism evidence="2 3">
    <name type="scientific">Callorhinchus milii</name>
    <name type="common">Ghost shark</name>
    <dbReference type="NCBI Taxonomy" id="7868"/>
    <lineage>
        <taxon>Eukaryota</taxon>
        <taxon>Metazoa</taxon>
        <taxon>Chordata</taxon>
        <taxon>Craniata</taxon>
        <taxon>Vertebrata</taxon>
        <taxon>Chondrichthyes</taxon>
        <taxon>Holocephali</taxon>
        <taxon>Chimaeriformes</taxon>
        <taxon>Callorhinchidae</taxon>
        <taxon>Callorhinchus</taxon>
    </lineage>
</organism>
<dbReference type="InParanoid" id="A0A4W3IBY4"/>
<sequence length="286" mass="31971">MLLRVLDGLLQVSETEREDLEESEKVQHWVERLCQTRLEQISSGEKESPETPVRRFAGGLQLHTTDLDDINLDQIDQPKRMAPPPPSPLSVSPQPSRTLSPTVQPLRRLPAPPPPSARHLTPALAGSRLPPPPLPPPAPPLPTYHNAIAHSQGTIPEEHESISSYYSRPGMEPINEWEIQNYRSKAGYSVVISSNGDHSYPASPKVRRNTSHASRISSVSINPLVRDSVMVHPYVRAFLPAYCGIAFKVFFKLAFSVFDPLPDIRISKPNREFHGSCRFMEIPFCT</sequence>
<dbReference type="Ensembl" id="ENSCMIT00000028180.1">
    <property type="protein sequence ID" value="ENSCMIP00000027739.1"/>
    <property type="gene ID" value="ENSCMIG00000012071.1"/>
</dbReference>
<dbReference type="GeneTree" id="ENSGT00950000186338"/>
<reference evidence="3" key="3">
    <citation type="journal article" date="2014" name="Nature">
        <title>Elephant shark genome provides unique insights into gnathostome evolution.</title>
        <authorList>
            <consortium name="International Elephant Shark Genome Sequencing Consortium"/>
            <person name="Venkatesh B."/>
            <person name="Lee A.P."/>
            <person name="Ravi V."/>
            <person name="Maurya A.K."/>
            <person name="Lian M.M."/>
            <person name="Swann J.B."/>
            <person name="Ohta Y."/>
            <person name="Flajnik M.F."/>
            <person name="Sutoh Y."/>
            <person name="Kasahara M."/>
            <person name="Hoon S."/>
            <person name="Gangu V."/>
            <person name="Roy S.W."/>
            <person name="Irimia M."/>
            <person name="Korzh V."/>
            <person name="Kondrychyn I."/>
            <person name="Lim Z.W."/>
            <person name="Tay B.H."/>
            <person name="Tohari S."/>
            <person name="Kong K.W."/>
            <person name="Ho S."/>
            <person name="Lorente-Galdos B."/>
            <person name="Quilez J."/>
            <person name="Marques-Bonet T."/>
            <person name="Raney B.J."/>
            <person name="Ingham P.W."/>
            <person name="Tay A."/>
            <person name="Hillier L.W."/>
            <person name="Minx P."/>
            <person name="Boehm T."/>
            <person name="Wilson R.K."/>
            <person name="Brenner S."/>
            <person name="Warren W.C."/>
        </authorList>
    </citation>
    <scope>NUCLEOTIDE SEQUENCE [LARGE SCALE GENOMIC DNA]</scope>
</reference>
<dbReference type="STRING" id="7868.ENSCMIP00000027739"/>
<evidence type="ECO:0000313" key="2">
    <source>
        <dbReference type="Ensembl" id="ENSCMIP00000027739.1"/>
    </source>
</evidence>
<dbReference type="AlphaFoldDB" id="A0A4W3IBY4"/>
<feature type="region of interest" description="Disordered" evidence="1">
    <location>
        <begin position="76"/>
        <end position="142"/>
    </location>
</feature>
<feature type="compositionally biased region" description="Pro residues" evidence="1">
    <location>
        <begin position="129"/>
        <end position="142"/>
    </location>
</feature>
<reference evidence="3" key="2">
    <citation type="journal article" date="2007" name="PLoS Biol.">
        <title>Survey sequencing and comparative analysis of the elephant shark (Callorhinchus milii) genome.</title>
        <authorList>
            <person name="Venkatesh B."/>
            <person name="Kirkness E.F."/>
            <person name="Loh Y.H."/>
            <person name="Halpern A.L."/>
            <person name="Lee A.P."/>
            <person name="Johnson J."/>
            <person name="Dandona N."/>
            <person name="Viswanathan L.D."/>
            <person name="Tay A."/>
            <person name="Venter J.C."/>
            <person name="Strausberg R.L."/>
            <person name="Brenner S."/>
        </authorList>
    </citation>
    <scope>NUCLEOTIDE SEQUENCE [LARGE SCALE GENOMIC DNA]</scope>
</reference>
<accession>A0A4W3IBY4</accession>
<reference evidence="3" key="1">
    <citation type="journal article" date="2006" name="Science">
        <title>Ancient noncoding elements conserved in the human genome.</title>
        <authorList>
            <person name="Venkatesh B."/>
            <person name="Kirkness E.F."/>
            <person name="Loh Y.H."/>
            <person name="Halpern A.L."/>
            <person name="Lee A.P."/>
            <person name="Johnson J."/>
            <person name="Dandona N."/>
            <person name="Viswanathan L.D."/>
            <person name="Tay A."/>
            <person name="Venter J.C."/>
            <person name="Strausberg R.L."/>
            <person name="Brenner S."/>
        </authorList>
    </citation>
    <scope>NUCLEOTIDE SEQUENCE [LARGE SCALE GENOMIC DNA]</scope>
</reference>
<dbReference type="Proteomes" id="UP000314986">
    <property type="component" value="Unassembled WGS sequence"/>
</dbReference>
<reference evidence="2" key="4">
    <citation type="submission" date="2025-08" db="UniProtKB">
        <authorList>
            <consortium name="Ensembl"/>
        </authorList>
    </citation>
    <scope>IDENTIFICATION</scope>
</reference>